<comment type="caution">
    <text evidence="1">The sequence shown here is derived from an EMBL/GenBank/DDBJ whole genome shotgun (WGS) entry which is preliminary data.</text>
</comment>
<dbReference type="RefSeq" id="WP_204891412.1">
    <property type="nucleotide sequence ID" value="NZ_JBHUFW010000002.1"/>
</dbReference>
<sequence length="402" mass="44019">MGQRIGNVGLLNLLNATPESVQAYEEIGNVGAVLYRTGQAHLLSLLNIGNLGRAIEVPEGYGYYNGDLTIDAAYLDAIDQEVRMVINGLVILAPDVDSEKLANGRLQLNINGDVYAPPGLAGTASRVFTEGSFSVKSYTGALPRFENGHLVLSDAYLQAADAPLNLIVNGLLTLPKELDMELFSRNIQNIDINGMAVVHEEQAVTLYQKMNAGPNGAIDIIPAGYENARKMLRLNSRSIRSFKSRKLKTKKPLILEDGISREMFESAFEKIDSKSFIVCSEEIEDLVYERLDRMETEVLSYADRFVYIEGEEEWSESELLESDGTLNFIVEGQLILNDDVTAETLKEKVAAIDLFGSIRAANPELKGVLRSKLRVSEGEIAGKGGDAASKQTQLQNIGELAL</sequence>
<protein>
    <recommendedName>
        <fullName evidence="3">DUF3794 domain-containing protein</fullName>
    </recommendedName>
</protein>
<name>A0ABW4QDD5_9BACL</name>
<proteinExistence type="predicted"/>
<organism evidence="1 2">
    <name type="scientific">Planococcus chinensis</name>
    <dbReference type="NCBI Taxonomy" id="272917"/>
    <lineage>
        <taxon>Bacteria</taxon>
        <taxon>Bacillati</taxon>
        <taxon>Bacillota</taxon>
        <taxon>Bacilli</taxon>
        <taxon>Bacillales</taxon>
        <taxon>Caryophanaceae</taxon>
        <taxon>Planococcus</taxon>
    </lineage>
</organism>
<evidence type="ECO:0000313" key="2">
    <source>
        <dbReference type="Proteomes" id="UP001597273"/>
    </source>
</evidence>
<accession>A0ABW4QDD5</accession>
<reference evidence="2" key="1">
    <citation type="journal article" date="2019" name="Int. J. Syst. Evol. Microbiol.">
        <title>The Global Catalogue of Microorganisms (GCM) 10K type strain sequencing project: providing services to taxonomists for standard genome sequencing and annotation.</title>
        <authorList>
            <consortium name="The Broad Institute Genomics Platform"/>
            <consortium name="The Broad Institute Genome Sequencing Center for Infectious Disease"/>
            <person name="Wu L."/>
            <person name="Ma J."/>
        </authorList>
    </citation>
    <scope>NUCLEOTIDE SEQUENCE [LARGE SCALE GENOMIC DNA]</scope>
    <source>
        <strain evidence="2">CGMCC 1.15475</strain>
    </source>
</reference>
<dbReference type="Proteomes" id="UP001597273">
    <property type="component" value="Unassembled WGS sequence"/>
</dbReference>
<evidence type="ECO:0008006" key="3">
    <source>
        <dbReference type="Google" id="ProtNLM"/>
    </source>
</evidence>
<evidence type="ECO:0000313" key="1">
    <source>
        <dbReference type="EMBL" id="MFD1861577.1"/>
    </source>
</evidence>
<dbReference type="EMBL" id="JBHUFW010000002">
    <property type="protein sequence ID" value="MFD1861577.1"/>
    <property type="molecule type" value="Genomic_DNA"/>
</dbReference>
<keyword evidence="2" id="KW-1185">Reference proteome</keyword>
<gene>
    <name evidence="1" type="ORF">ACFSDB_01495</name>
</gene>